<dbReference type="Proteomes" id="UP000251960">
    <property type="component" value="Chromosome 6"/>
</dbReference>
<feature type="region of interest" description="Disordered" evidence="1">
    <location>
        <begin position="58"/>
        <end position="94"/>
    </location>
</feature>
<evidence type="ECO:0000313" key="2">
    <source>
        <dbReference type="EMBL" id="PWZ19495.1"/>
    </source>
</evidence>
<proteinExistence type="predicted"/>
<organism evidence="2">
    <name type="scientific">Zea mays</name>
    <name type="common">Maize</name>
    <dbReference type="NCBI Taxonomy" id="4577"/>
    <lineage>
        <taxon>Eukaryota</taxon>
        <taxon>Viridiplantae</taxon>
        <taxon>Streptophyta</taxon>
        <taxon>Embryophyta</taxon>
        <taxon>Tracheophyta</taxon>
        <taxon>Spermatophyta</taxon>
        <taxon>Magnoliopsida</taxon>
        <taxon>Liliopsida</taxon>
        <taxon>Poales</taxon>
        <taxon>Poaceae</taxon>
        <taxon>PACMAD clade</taxon>
        <taxon>Panicoideae</taxon>
        <taxon>Andropogonodae</taxon>
        <taxon>Andropogoneae</taxon>
        <taxon>Tripsacinae</taxon>
        <taxon>Zea</taxon>
    </lineage>
</organism>
<sequence length="126" mass="14487">MEGILERYQRYSFEERVVLDPTIVDQNQLMFNSISELQKKVSYNIGSLVPRSLCREEDANCDNTRTVEQQQPSDDRQTVEHAPLQETDPGKETHVLEAKTLTADADGNLSSSQQTGEYNELLRQYY</sequence>
<feature type="compositionally biased region" description="Polar residues" evidence="1">
    <location>
        <begin position="61"/>
        <end position="72"/>
    </location>
</feature>
<comment type="caution">
    <text evidence="2">The sequence shown here is derived from an EMBL/GenBank/DDBJ whole genome shotgun (WGS) entry which is preliminary data.</text>
</comment>
<reference evidence="2" key="1">
    <citation type="journal article" date="2018" name="Nat. Genet.">
        <title>Extensive intraspecific gene order and gene structural variations between Mo17 and other maize genomes.</title>
        <authorList>
            <person name="Sun S."/>
            <person name="Zhou Y."/>
            <person name="Chen J."/>
            <person name="Shi J."/>
            <person name="Zhao H."/>
            <person name="Zhao H."/>
            <person name="Song W."/>
            <person name="Zhang M."/>
            <person name="Cui Y."/>
            <person name="Dong X."/>
            <person name="Liu H."/>
            <person name="Ma X."/>
            <person name="Jiao Y."/>
            <person name="Wang B."/>
            <person name="Wei X."/>
            <person name="Stein J.C."/>
            <person name="Glaubitz J.C."/>
            <person name="Lu F."/>
            <person name="Yu G."/>
            <person name="Liang C."/>
            <person name="Fengler K."/>
            <person name="Li B."/>
            <person name="Rafalski A."/>
            <person name="Schnable P.S."/>
            <person name="Ware D.H."/>
            <person name="Buckler E.S."/>
            <person name="Lai J."/>
        </authorList>
    </citation>
    <scope>NUCLEOTIDE SEQUENCE [LARGE SCALE GENOMIC DNA]</scope>
    <source>
        <tissue evidence="2">Seedling</tissue>
    </source>
</reference>
<dbReference type="EMBL" id="NCVQ01000007">
    <property type="protein sequence ID" value="PWZ19495.1"/>
    <property type="molecule type" value="Genomic_DNA"/>
</dbReference>
<name>A0A3L6EFA2_MAIZE</name>
<gene>
    <name evidence="2" type="ORF">Zm00014a_013806</name>
</gene>
<accession>A0A3L6EFA2</accession>
<dbReference type="AlphaFoldDB" id="A0A3L6EFA2"/>
<evidence type="ECO:0000256" key="1">
    <source>
        <dbReference type="SAM" id="MobiDB-lite"/>
    </source>
</evidence>
<dbReference type="ExpressionAtlas" id="A0A3L6EFA2">
    <property type="expression patterns" value="baseline and differential"/>
</dbReference>
<protein>
    <submittedName>
        <fullName evidence="2">Uncharacterized protein</fullName>
    </submittedName>
</protein>